<feature type="domain" description="TM2" evidence="6">
    <location>
        <begin position="16"/>
        <end position="61"/>
    </location>
</feature>
<evidence type="ECO:0000313" key="7">
    <source>
        <dbReference type="EMBL" id="OIQ66109.1"/>
    </source>
</evidence>
<proteinExistence type="predicted"/>
<keyword evidence="2 5" id="KW-0812">Transmembrane</keyword>
<evidence type="ECO:0000259" key="6">
    <source>
        <dbReference type="Pfam" id="PF05154"/>
    </source>
</evidence>
<keyword evidence="3 5" id="KW-1133">Transmembrane helix</keyword>
<evidence type="ECO:0000256" key="4">
    <source>
        <dbReference type="ARBA" id="ARBA00023136"/>
    </source>
</evidence>
<evidence type="ECO:0000256" key="3">
    <source>
        <dbReference type="ARBA" id="ARBA00022989"/>
    </source>
</evidence>
<dbReference type="EMBL" id="MLJW01006831">
    <property type="protein sequence ID" value="OIQ66109.1"/>
    <property type="molecule type" value="Genomic_DNA"/>
</dbReference>
<accession>A0A1J5PRA0</accession>
<feature type="transmembrane region" description="Helical" evidence="5">
    <location>
        <begin position="20"/>
        <end position="38"/>
    </location>
</feature>
<name>A0A1J5PRA0_9ZZZZ</name>
<evidence type="ECO:0000256" key="2">
    <source>
        <dbReference type="ARBA" id="ARBA00022692"/>
    </source>
</evidence>
<protein>
    <submittedName>
        <fullName evidence="7">TM2 domain protein</fullName>
    </submittedName>
</protein>
<evidence type="ECO:0000256" key="1">
    <source>
        <dbReference type="ARBA" id="ARBA00004141"/>
    </source>
</evidence>
<sequence>MDQSPMQAGSGAARWRSKTTAARLALLAGVFGAHRFYLRGARDALGWAQLAPTLPGLWGLWRALSFGLDDRGARLALPLLGLSVGAAMFQAVLIGLCADARWDARWNAHSTRRSASGWGAVLVVMVALLAGTAALMGTLAFVLQGLYGGA</sequence>
<comment type="subcellular location">
    <subcellularLocation>
        <location evidence="1">Membrane</location>
        <topology evidence="1">Multi-pass membrane protein</topology>
    </subcellularLocation>
</comment>
<dbReference type="GO" id="GO:0016020">
    <property type="term" value="C:membrane"/>
    <property type="evidence" value="ECO:0007669"/>
    <property type="project" value="UniProtKB-SubCell"/>
</dbReference>
<feature type="transmembrane region" description="Helical" evidence="5">
    <location>
        <begin position="119"/>
        <end position="147"/>
    </location>
</feature>
<dbReference type="Pfam" id="PF05154">
    <property type="entry name" value="TM2"/>
    <property type="match status" value="1"/>
</dbReference>
<dbReference type="AlphaFoldDB" id="A0A1J5PRA0"/>
<dbReference type="InterPro" id="IPR007829">
    <property type="entry name" value="TM2"/>
</dbReference>
<organism evidence="7">
    <name type="scientific">mine drainage metagenome</name>
    <dbReference type="NCBI Taxonomy" id="410659"/>
    <lineage>
        <taxon>unclassified sequences</taxon>
        <taxon>metagenomes</taxon>
        <taxon>ecological metagenomes</taxon>
    </lineage>
</organism>
<reference evidence="7" key="1">
    <citation type="submission" date="2016-10" db="EMBL/GenBank/DDBJ databases">
        <title>Sequence of Gallionella enrichment culture.</title>
        <authorList>
            <person name="Poehlein A."/>
            <person name="Muehling M."/>
            <person name="Daniel R."/>
        </authorList>
    </citation>
    <scope>NUCLEOTIDE SEQUENCE</scope>
</reference>
<feature type="transmembrane region" description="Helical" evidence="5">
    <location>
        <begin position="76"/>
        <end position="98"/>
    </location>
</feature>
<gene>
    <name evidence="7" type="ORF">GALL_523260</name>
</gene>
<keyword evidence="4 5" id="KW-0472">Membrane</keyword>
<evidence type="ECO:0000256" key="5">
    <source>
        <dbReference type="SAM" id="Phobius"/>
    </source>
</evidence>
<comment type="caution">
    <text evidence="7">The sequence shown here is derived from an EMBL/GenBank/DDBJ whole genome shotgun (WGS) entry which is preliminary data.</text>
</comment>